<sequence>MKDWGDYSIEFEKADTKVRISAKGVCAVMLLLVMMAWSVIRMWA</sequence>
<dbReference type="PATRIC" id="fig|935700.4.peg.3670"/>
<keyword evidence="1" id="KW-0812">Transmembrane</keyword>
<feature type="transmembrane region" description="Helical" evidence="1">
    <location>
        <begin position="20"/>
        <end position="40"/>
    </location>
</feature>
<protein>
    <submittedName>
        <fullName evidence="2">Uncharacterized protein</fullName>
    </submittedName>
</protein>
<evidence type="ECO:0000313" key="2">
    <source>
        <dbReference type="EMBL" id="KIT14718.1"/>
    </source>
</evidence>
<keyword evidence="1" id="KW-1133">Transmembrane helix</keyword>
<evidence type="ECO:0000256" key="1">
    <source>
        <dbReference type="SAM" id="Phobius"/>
    </source>
</evidence>
<keyword evidence="1" id="KW-0472">Membrane</keyword>
<dbReference type="Proteomes" id="UP000032232">
    <property type="component" value="Unassembled WGS sequence"/>
</dbReference>
<keyword evidence="3" id="KW-1185">Reference proteome</keyword>
<comment type="caution">
    <text evidence="2">The sequence shown here is derived from an EMBL/GenBank/DDBJ whole genome shotgun (WGS) entry which is preliminary data.</text>
</comment>
<proteinExistence type="predicted"/>
<dbReference type="AlphaFoldDB" id="A0A0D1D3N8"/>
<evidence type="ECO:0000313" key="3">
    <source>
        <dbReference type="Proteomes" id="UP000032232"/>
    </source>
</evidence>
<name>A0A0D1D3N8_9RHOB</name>
<organism evidence="2 3">
    <name type="scientific">Jannaschia aquimarina</name>
    <dbReference type="NCBI Taxonomy" id="935700"/>
    <lineage>
        <taxon>Bacteria</taxon>
        <taxon>Pseudomonadati</taxon>
        <taxon>Pseudomonadota</taxon>
        <taxon>Alphaproteobacteria</taxon>
        <taxon>Rhodobacterales</taxon>
        <taxon>Roseobacteraceae</taxon>
        <taxon>Jannaschia</taxon>
    </lineage>
</organism>
<reference evidence="2 3" key="1">
    <citation type="submission" date="2015-02" db="EMBL/GenBank/DDBJ databases">
        <title>Genome Sequence of Jannaschia aquimarina DSM28248, a member of the Roseobacter clade.</title>
        <authorList>
            <person name="Voget S."/>
            <person name="Daniel R."/>
        </authorList>
    </citation>
    <scope>NUCLEOTIDE SEQUENCE [LARGE SCALE GENOMIC DNA]</scope>
    <source>
        <strain evidence="2 3">GSW-M26</strain>
    </source>
</reference>
<accession>A0A0D1D3N8</accession>
<gene>
    <name evidence="2" type="ORF">jaqu_35620</name>
</gene>
<dbReference type="EMBL" id="JYFE01000066">
    <property type="protein sequence ID" value="KIT14718.1"/>
    <property type="molecule type" value="Genomic_DNA"/>
</dbReference>